<feature type="transmembrane region" description="Helical" evidence="5">
    <location>
        <begin position="252"/>
        <end position="273"/>
    </location>
</feature>
<dbReference type="PANTHER" id="PTHR23508">
    <property type="entry name" value="CARBOXYLIC ACID TRANSPORTER PROTEIN HOMOLOG"/>
    <property type="match status" value="1"/>
</dbReference>
<dbReference type="InterPro" id="IPR011701">
    <property type="entry name" value="MFS"/>
</dbReference>
<keyword evidence="3 5" id="KW-1133">Transmembrane helix</keyword>
<evidence type="ECO:0000256" key="3">
    <source>
        <dbReference type="ARBA" id="ARBA00022989"/>
    </source>
</evidence>
<feature type="transmembrane region" description="Helical" evidence="5">
    <location>
        <begin position="320"/>
        <end position="339"/>
    </location>
</feature>
<dbReference type="InterPro" id="IPR005829">
    <property type="entry name" value="Sugar_transporter_CS"/>
</dbReference>
<keyword evidence="2 5" id="KW-0812">Transmembrane</keyword>
<proteinExistence type="predicted"/>
<dbReference type="GO" id="GO:0046943">
    <property type="term" value="F:carboxylic acid transmembrane transporter activity"/>
    <property type="evidence" value="ECO:0007669"/>
    <property type="project" value="TreeGrafter"/>
</dbReference>
<keyword evidence="8" id="KW-1185">Reference proteome</keyword>
<feature type="domain" description="Major facilitator superfamily (MFS) profile" evidence="6">
    <location>
        <begin position="23"/>
        <end position="435"/>
    </location>
</feature>
<dbReference type="Gene3D" id="1.20.1250.20">
    <property type="entry name" value="MFS general substrate transporter like domains"/>
    <property type="match status" value="1"/>
</dbReference>
<comment type="subcellular location">
    <subcellularLocation>
        <location evidence="1">Cell membrane</location>
        <topology evidence="1">Multi-pass membrane protein</topology>
    </subcellularLocation>
</comment>
<feature type="transmembrane region" description="Helical" evidence="5">
    <location>
        <begin position="145"/>
        <end position="169"/>
    </location>
</feature>
<evidence type="ECO:0000313" key="7">
    <source>
        <dbReference type="EMBL" id="MDQ0144656.1"/>
    </source>
</evidence>
<feature type="transmembrane region" description="Helical" evidence="5">
    <location>
        <begin position="175"/>
        <end position="197"/>
    </location>
</feature>
<dbReference type="PANTHER" id="PTHR23508:SF10">
    <property type="entry name" value="CARBOXYLIC ACID TRANSPORTER PROTEIN HOMOLOG"/>
    <property type="match status" value="1"/>
</dbReference>
<dbReference type="EMBL" id="JAUSTB010000001">
    <property type="protein sequence ID" value="MDQ0144656.1"/>
    <property type="molecule type" value="Genomic_DNA"/>
</dbReference>
<evidence type="ECO:0000256" key="5">
    <source>
        <dbReference type="SAM" id="Phobius"/>
    </source>
</evidence>
<feature type="transmembrane region" description="Helical" evidence="5">
    <location>
        <begin position="89"/>
        <end position="108"/>
    </location>
</feature>
<evidence type="ECO:0000256" key="1">
    <source>
        <dbReference type="ARBA" id="ARBA00004651"/>
    </source>
</evidence>
<feature type="transmembrane region" description="Helical" evidence="5">
    <location>
        <begin position="21"/>
        <end position="45"/>
    </location>
</feature>
<organism evidence="7 8">
    <name type="scientific">Pseudarthrobacter niigatensis</name>
    <dbReference type="NCBI Taxonomy" id="369935"/>
    <lineage>
        <taxon>Bacteria</taxon>
        <taxon>Bacillati</taxon>
        <taxon>Actinomycetota</taxon>
        <taxon>Actinomycetes</taxon>
        <taxon>Micrococcales</taxon>
        <taxon>Micrococcaceae</taxon>
        <taxon>Pseudarthrobacter</taxon>
    </lineage>
</organism>
<gene>
    <name evidence="7" type="ORF">J2T23_000530</name>
</gene>
<feature type="transmembrane region" description="Helical" evidence="5">
    <location>
        <begin position="279"/>
        <end position="308"/>
    </location>
</feature>
<accession>A0AAJ1SPH1</accession>
<dbReference type="PROSITE" id="PS00216">
    <property type="entry name" value="SUGAR_TRANSPORT_1"/>
    <property type="match status" value="1"/>
</dbReference>
<dbReference type="GO" id="GO:0005886">
    <property type="term" value="C:plasma membrane"/>
    <property type="evidence" value="ECO:0007669"/>
    <property type="project" value="UniProtKB-SubCell"/>
</dbReference>
<evidence type="ECO:0000256" key="2">
    <source>
        <dbReference type="ARBA" id="ARBA00022692"/>
    </source>
</evidence>
<evidence type="ECO:0000256" key="4">
    <source>
        <dbReference type="ARBA" id="ARBA00023136"/>
    </source>
</evidence>
<feature type="transmembrane region" description="Helical" evidence="5">
    <location>
        <begin position="381"/>
        <end position="405"/>
    </location>
</feature>
<dbReference type="PROSITE" id="PS50850">
    <property type="entry name" value="MFS"/>
    <property type="match status" value="1"/>
</dbReference>
<keyword evidence="4 5" id="KW-0472">Membrane</keyword>
<feature type="transmembrane region" description="Helical" evidence="5">
    <location>
        <begin position="114"/>
        <end position="133"/>
    </location>
</feature>
<dbReference type="InterPro" id="IPR020846">
    <property type="entry name" value="MFS_dom"/>
</dbReference>
<sequence length="456" mass="46903">MSLSINVAETINRARMSGFQIRILVICTAVLIVDGFDAQALGFAIPSLSAEWKVPPGAFTTAATVGVAGLLVGSLLVGALSDRLGRRPVTLAGLALITVTMFATAGAGSMEWLIALRFLTSAAVGALTPNLIALVSEFSPQRSRLFTATIAISGFSLGGVLGGFLAAWLVPLTGWHGVFIAGGLITLVTGLGVLFGVPESVRFLTLAGNQEAVRRLMIRITGQNVSDGTTFVLAEEKTGRASLAALFDRKRAVLTALLWLTFFMSLLVLYFGANWLPTILAGAGFTASFALIGTSIYNMAMVLGALLSGFTADKVKRPELVLGGAYAGAFVTFLCMPLVSGSPGLLLVVLCFAGFFVQAGQASLAGFAGTLYPTSIRATGLGWAFGAGRIGSIVGPLIGGVLIAASFGGVTILSMLAVPSAVASLAVTTIGLRKSGRVSETDLKLEDGHAVGKAHS</sequence>
<comment type="caution">
    <text evidence="7">The sequence shown here is derived from an EMBL/GenBank/DDBJ whole genome shotgun (WGS) entry which is preliminary data.</text>
</comment>
<evidence type="ECO:0000313" key="8">
    <source>
        <dbReference type="Proteomes" id="UP001239267"/>
    </source>
</evidence>
<evidence type="ECO:0000259" key="6">
    <source>
        <dbReference type="PROSITE" id="PS50850"/>
    </source>
</evidence>
<protein>
    <submittedName>
        <fullName evidence="7">AAHS family 4-hydroxybenzoate transporter-like MFS transporter</fullName>
    </submittedName>
</protein>
<feature type="transmembrane region" description="Helical" evidence="5">
    <location>
        <begin position="57"/>
        <end position="77"/>
    </location>
</feature>
<dbReference type="Pfam" id="PF07690">
    <property type="entry name" value="MFS_1"/>
    <property type="match status" value="1"/>
</dbReference>
<dbReference type="SUPFAM" id="SSF103473">
    <property type="entry name" value="MFS general substrate transporter"/>
    <property type="match status" value="1"/>
</dbReference>
<dbReference type="AlphaFoldDB" id="A0AAJ1SPH1"/>
<dbReference type="Proteomes" id="UP001239267">
    <property type="component" value="Unassembled WGS sequence"/>
</dbReference>
<dbReference type="InterPro" id="IPR036259">
    <property type="entry name" value="MFS_trans_sf"/>
</dbReference>
<dbReference type="CDD" id="cd17365">
    <property type="entry name" value="MFS_PcaK_like"/>
    <property type="match status" value="1"/>
</dbReference>
<reference evidence="7 8" key="1">
    <citation type="submission" date="2023-07" db="EMBL/GenBank/DDBJ databases">
        <title>Sorghum-associated microbial communities from plants grown in Nebraska, USA.</title>
        <authorList>
            <person name="Schachtman D."/>
        </authorList>
    </citation>
    <scope>NUCLEOTIDE SEQUENCE [LARGE SCALE GENOMIC DNA]</scope>
    <source>
        <strain evidence="7 8">DS1001</strain>
    </source>
</reference>
<name>A0AAJ1SPH1_9MICC</name>
<feature type="transmembrane region" description="Helical" evidence="5">
    <location>
        <begin position="345"/>
        <end position="369"/>
    </location>
</feature>
<feature type="transmembrane region" description="Helical" evidence="5">
    <location>
        <begin position="411"/>
        <end position="432"/>
    </location>
</feature>
<dbReference type="RefSeq" id="WP_307356860.1">
    <property type="nucleotide sequence ID" value="NZ_JAUSTB010000001.1"/>
</dbReference>